<dbReference type="AlphaFoldDB" id="A0AAD7EMQ5"/>
<organism evidence="2 3">
    <name type="scientific">Mycena albidolilacea</name>
    <dbReference type="NCBI Taxonomy" id="1033008"/>
    <lineage>
        <taxon>Eukaryota</taxon>
        <taxon>Fungi</taxon>
        <taxon>Dikarya</taxon>
        <taxon>Basidiomycota</taxon>
        <taxon>Agaricomycotina</taxon>
        <taxon>Agaricomycetes</taxon>
        <taxon>Agaricomycetidae</taxon>
        <taxon>Agaricales</taxon>
        <taxon>Marasmiineae</taxon>
        <taxon>Mycenaceae</taxon>
        <taxon>Mycena</taxon>
    </lineage>
</organism>
<accession>A0AAD7EMQ5</accession>
<protein>
    <submittedName>
        <fullName evidence="2">Uncharacterized protein</fullName>
    </submittedName>
</protein>
<evidence type="ECO:0000256" key="1">
    <source>
        <dbReference type="SAM" id="Coils"/>
    </source>
</evidence>
<keyword evidence="3" id="KW-1185">Reference proteome</keyword>
<dbReference type="Proteomes" id="UP001218218">
    <property type="component" value="Unassembled WGS sequence"/>
</dbReference>
<gene>
    <name evidence="2" type="ORF">DFH08DRAFT_811953</name>
</gene>
<sequence length="356" mass="40610">MPWFPGFLTEAAELSIEIESLQALVNQLAKKRDRLHGDFIDPHLTLISPARRLPTMWWRKYLQHPFHLTETRSSARQMLHSYFHTCASRGLSTPGLWASLHIVLPEERKSQQIREAVDIWLSGSGVLPLSIFLVSAVADPDPRIFETLIFTPRAGSDFESNFLRAIPPHRYHSSRRHMGNSQAPLPWGLLRHLYLGIGAELTPAEGPDLLRRCPNLEICALYFPPILRHPDFPQPPLMGCCMEHLQQFSVVDDRVHTPTDPHKVIHFFNDLDLPHLPLKYVAKAVNEFPLASLLTSVAAHLRSLSLRAPQIPGRAIFDVLHRVPSLAELVICSKEPFDDQFWNHMIQGRFFREAAQ</sequence>
<evidence type="ECO:0000313" key="3">
    <source>
        <dbReference type="Proteomes" id="UP001218218"/>
    </source>
</evidence>
<evidence type="ECO:0000313" key="2">
    <source>
        <dbReference type="EMBL" id="KAJ7340765.1"/>
    </source>
</evidence>
<feature type="coiled-coil region" evidence="1">
    <location>
        <begin position="11"/>
        <end position="38"/>
    </location>
</feature>
<proteinExistence type="predicted"/>
<keyword evidence="1" id="KW-0175">Coiled coil</keyword>
<comment type="caution">
    <text evidence="2">The sequence shown here is derived from an EMBL/GenBank/DDBJ whole genome shotgun (WGS) entry which is preliminary data.</text>
</comment>
<name>A0AAD7EMQ5_9AGAR</name>
<dbReference type="EMBL" id="JARIHO010000026">
    <property type="protein sequence ID" value="KAJ7340765.1"/>
    <property type="molecule type" value="Genomic_DNA"/>
</dbReference>
<reference evidence="2" key="1">
    <citation type="submission" date="2023-03" db="EMBL/GenBank/DDBJ databases">
        <title>Massive genome expansion in bonnet fungi (Mycena s.s.) driven by repeated elements and novel gene families across ecological guilds.</title>
        <authorList>
            <consortium name="Lawrence Berkeley National Laboratory"/>
            <person name="Harder C.B."/>
            <person name="Miyauchi S."/>
            <person name="Viragh M."/>
            <person name="Kuo A."/>
            <person name="Thoen E."/>
            <person name="Andreopoulos B."/>
            <person name="Lu D."/>
            <person name="Skrede I."/>
            <person name="Drula E."/>
            <person name="Henrissat B."/>
            <person name="Morin E."/>
            <person name="Kohler A."/>
            <person name="Barry K."/>
            <person name="LaButti K."/>
            <person name="Morin E."/>
            <person name="Salamov A."/>
            <person name="Lipzen A."/>
            <person name="Mereny Z."/>
            <person name="Hegedus B."/>
            <person name="Baldrian P."/>
            <person name="Stursova M."/>
            <person name="Weitz H."/>
            <person name="Taylor A."/>
            <person name="Grigoriev I.V."/>
            <person name="Nagy L.G."/>
            <person name="Martin F."/>
            <person name="Kauserud H."/>
        </authorList>
    </citation>
    <scope>NUCLEOTIDE SEQUENCE</scope>
    <source>
        <strain evidence="2">CBHHK002</strain>
    </source>
</reference>